<feature type="compositionally biased region" description="Polar residues" evidence="2">
    <location>
        <begin position="53"/>
        <end position="64"/>
    </location>
</feature>
<dbReference type="Pfam" id="PF04855">
    <property type="entry name" value="SNF5"/>
    <property type="match status" value="2"/>
</dbReference>
<accession>A0A2V3IYU1</accession>
<name>A0A2V3IYU1_9FLOR</name>
<feature type="compositionally biased region" description="Polar residues" evidence="2">
    <location>
        <begin position="677"/>
        <end position="695"/>
    </location>
</feature>
<evidence type="ECO:0000256" key="2">
    <source>
        <dbReference type="SAM" id="MobiDB-lite"/>
    </source>
</evidence>
<feature type="compositionally biased region" description="Basic and acidic residues" evidence="2">
    <location>
        <begin position="301"/>
        <end position="313"/>
    </location>
</feature>
<organism evidence="3 4">
    <name type="scientific">Gracilariopsis chorda</name>
    <dbReference type="NCBI Taxonomy" id="448386"/>
    <lineage>
        <taxon>Eukaryota</taxon>
        <taxon>Rhodophyta</taxon>
        <taxon>Florideophyceae</taxon>
        <taxon>Rhodymeniophycidae</taxon>
        <taxon>Gracilariales</taxon>
        <taxon>Gracilariaceae</taxon>
        <taxon>Gracilariopsis</taxon>
    </lineage>
</organism>
<dbReference type="STRING" id="448386.A0A2V3IYU1"/>
<feature type="region of interest" description="Disordered" evidence="2">
    <location>
        <begin position="676"/>
        <end position="770"/>
    </location>
</feature>
<comment type="caution">
    <text evidence="3">The sequence shown here is derived from an EMBL/GenBank/DDBJ whole genome shotgun (WGS) entry which is preliminary data.</text>
</comment>
<dbReference type="GO" id="GO:0003677">
    <property type="term" value="F:DNA binding"/>
    <property type="evidence" value="ECO:0007669"/>
    <property type="project" value="InterPro"/>
</dbReference>
<sequence length="770" mass="85995">MRGPTVNAPSEEALREMMRAAAATASAAAGDATVAAAAVTTSEATRYVRHSTGRSSANRRQSISMLPPTLGGEQFRQGAPLQPVEGGVRWQKIQAVAREIAAKWTHPPGSSQYETDTLHHVRAILYMNKSLITQSFVSHVSGVSQGSLSHYVRGLFRGNQKNVDDRLAVFVEKFAEGQYDKFLEEARSGTRPIGRPAFYDSLNLATVAAHRSNQGSLPPPNAPPVTDSRPPIPPPPPPQLQPPPWRPPPPPALPPKLTTSPTSRSPAKSGLSDGEKGTDEEKPNGLEKSNDQEQTSAGRNKKLEEKRLSERARRAQQRAQKQRSGKRPRPVFPPIPEETKEPTSVLAVEKAYHALAAPKWTGEFSNAEPLLIPIELFVTVGSRTLHTYAQWDVNERQLSPEKVADHIRRARGLPEDFVKPVAHQIRRSLYDAGVVCPPPPDLPEAENRRLIKIVVELKDGDTVNVLRDEFEWDLGAGSLNSPELFAQLLCTDANIPQKHAAAVARTLRAQLVRAHAIAYGDEETRKLAENGMAADDTLRVKLPSVGSSMVKCTVEDIRVKDREENELAIRNVFVKPLLDNIPDEAERRKEERVQKAAEEKLRRELEAIRRVELAELAKRNAEVEQARKQVEEEATKVYQTRNLDFRPYLKLRVARGESPSLWMPAAFDRRRRKQLTFPMTQPSRKTTGHSFTFSRISKRRRSGVRKDPEDRSTGRSQPKTEGHPVKKQKTEPMPVAGKSISPEEYKRVMIRIRLKDPVTQNKAPAPKKRR</sequence>
<proteinExistence type="predicted"/>
<dbReference type="GO" id="GO:0006338">
    <property type="term" value="P:chromatin remodeling"/>
    <property type="evidence" value="ECO:0007669"/>
    <property type="project" value="InterPro"/>
</dbReference>
<evidence type="ECO:0000256" key="1">
    <source>
        <dbReference type="SAM" id="Coils"/>
    </source>
</evidence>
<keyword evidence="1" id="KW-0175">Coiled coil</keyword>
<feature type="coiled-coil region" evidence="1">
    <location>
        <begin position="594"/>
        <end position="640"/>
    </location>
</feature>
<reference evidence="3 4" key="1">
    <citation type="journal article" date="2018" name="Mol. Biol. Evol.">
        <title>Analysis of the draft genome of the red seaweed Gracilariopsis chorda provides insights into genome size evolution in Rhodophyta.</title>
        <authorList>
            <person name="Lee J."/>
            <person name="Yang E.C."/>
            <person name="Graf L."/>
            <person name="Yang J.H."/>
            <person name="Qiu H."/>
            <person name="Zel Zion U."/>
            <person name="Chan C.X."/>
            <person name="Stephens T.G."/>
            <person name="Weber A.P.M."/>
            <person name="Boo G.H."/>
            <person name="Boo S.M."/>
            <person name="Kim K.M."/>
            <person name="Shin Y."/>
            <person name="Jung M."/>
            <person name="Lee S.J."/>
            <person name="Yim H.S."/>
            <person name="Lee J.H."/>
            <person name="Bhattacharya D."/>
            <person name="Yoon H.S."/>
        </authorList>
    </citation>
    <scope>NUCLEOTIDE SEQUENCE [LARGE SCALE GENOMIC DNA]</scope>
    <source>
        <strain evidence="3 4">SKKU-2015</strain>
        <tissue evidence="3">Whole body</tissue>
    </source>
</reference>
<dbReference type="OrthoDB" id="515064at2759"/>
<feature type="compositionally biased region" description="Basic residues" evidence="2">
    <location>
        <begin position="314"/>
        <end position="329"/>
    </location>
</feature>
<evidence type="ECO:0000313" key="3">
    <source>
        <dbReference type="EMBL" id="PXF47322.1"/>
    </source>
</evidence>
<feature type="compositionally biased region" description="Low complexity" evidence="2">
    <location>
        <begin position="255"/>
        <end position="266"/>
    </location>
</feature>
<feature type="region of interest" description="Disordered" evidence="2">
    <location>
        <begin position="210"/>
        <end position="343"/>
    </location>
</feature>
<feature type="region of interest" description="Disordered" evidence="2">
    <location>
        <begin position="47"/>
        <end position="72"/>
    </location>
</feature>
<evidence type="ECO:0000313" key="4">
    <source>
        <dbReference type="Proteomes" id="UP000247409"/>
    </source>
</evidence>
<feature type="compositionally biased region" description="Pro residues" evidence="2">
    <location>
        <begin position="230"/>
        <end position="254"/>
    </location>
</feature>
<keyword evidence="4" id="KW-1185">Reference proteome</keyword>
<dbReference type="Gene3D" id="1.10.260.40">
    <property type="entry name" value="lambda repressor-like DNA-binding domains"/>
    <property type="match status" value="1"/>
</dbReference>
<feature type="compositionally biased region" description="Basic and acidic residues" evidence="2">
    <location>
        <begin position="273"/>
        <end position="291"/>
    </location>
</feature>
<dbReference type="InterPro" id="IPR010982">
    <property type="entry name" value="Lambda_DNA-bd_dom_sf"/>
</dbReference>
<protein>
    <submittedName>
        <fullName evidence="3">SWI/SNF-related matrix-associated actin-dependent regulator of chromatin subfamily B member 1-A</fullName>
    </submittedName>
</protein>
<dbReference type="EMBL" id="NBIV01000026">
    <property type="protein sequence ID" value="PXF47322.1"/>
    <property type="molecule type" value="Genomic_DNA"/>
</dbReference>
<gene>
    <name evidence="3" type="ORF">BWQ96_02935</name>
</gene>
<dbReference type="Proteomes" id="UP000247409">
    <property type="component" value="Unassembled WGS sequence"/>
</dbReference>
<dbReference type="AlphaFoldDB" id="A0A2V3IYU1"/>
<feature type="compositionally biased region" description="Basic and acidic residues" evidence="2">
    <location>
        <begin position="704"/>
        <end position="730"/>
    </location>
</feature>
<dbReference type="GO" id="GO:0000228">
    <property type="term" value="C:nuclear chromosome"/>
    <property type="evidence" value="ECO:0007669"/>
    <property type="project" value="InterPro"/>
</dbReference>
<dbReference type="InterPro" id="IPR006939">
    <property type="entry name" value="SNF5"/>
</dbReference>